<organism evidence="1 2">
    <name type="scientific">Flavobacterium terrae</name>
    <dbReference type="NCBI Taxonomy" id="415425"/>
    <lineage>
        <taxon>Bacteria</taxon>
        <taxon>Pseudomonadati</taxon>
        <taxon>Bacteroidota</taxon>
        <taxon>Flavobacteriia</taxon>
        <taxon>Flavobacteriales</taxon>
        <taxon>Flavobacteriaceae</taxon>
        <taxon>Flavobacterium</taxon>
    </lineage>
</organism>
<keyword evidence="2" id="KW-1185">Reference proteome</keyword>
<dbReference type="EMBL" id="FQZI01000003">
    <property type="protein sequence ID" value="SHI89155.1"/>
    <property type="molecule type" value="Genomic_DNA"/>
</dbReference>
<accession>A0A1M6EUI9</accession>
<proteinExistence type="predicted"/>
<sequence>MKTKLLKINGVETLSKENQKLINGGGPIVGACHCICGKPLPPYCSPCFIDPCAGQDS</sequence>
<dbReference type="RefSeq" id="WP_159432946.1">
    <property type="nucleotide sequence ID" value="NZ_FQZI01000003.1"/>
</dbReference>
<gene>
    <name evidence="1" type="ORF">SAMN05444363_1966</name>
</gene>
<dbReference type="PROSITE" id="PS51257">
    <property type="entry name" value="PROKAR_LIPOPROTEIN"/>
    <property type="match status" value="1"/>
</dbReference>
<dbReference type="Proteomes" id="UP000184488">
    <property type="component" value="Unassembled WGS sequence"/>
</dbReference>
<name>A0A1M6EUI9_9FLAO</name>
<dbReference type="STRING" id="415425.SAMN05444363_1966"/>
<evidence type="ECO:0000313" key="2">
    <source>
        <dbReference type="Proteomes" id="UP000184488"/>
    </source>
</evidence>
<protein>
    <submittedName>
        <fullName evidence="1">Uncharacterized protein</fullName>
    </submittedName>
</protein>
<dbReference type="OrthoDB" id="1374371at2"/>
<reference evidence="2" key="1">
    <citation type="submission" date="2016-11" db="EMBL/GenBank/DDBJ databases">
        <authorList>
            <person name="Varghese N."/>
            <person name="Submissions S."/>
        </authorList>
    </citation>
    <scope>NUCLEOTIDE SEQUENCE [LARGE SCALE GENOMIC DNA]</scope>
    <source>
        <strain evidence="2">DSM 18829</strain>
    </source>
</reference>
<dbReference type="AlphaFoldDB" id="A0A1M6EUI9"/>
<evidence type="ECO:0000313" key="1">
    <source>
        <dbReference type="EMBL" id="SHI89155.1"/>
    </source>
</evidence>